<dbReference type="Pfam" id="PF18962">
    <property type="entry name" value="Por_Secre_tail"/>
    <property type="match status" value="1"/>
</dbReference>
<keyword evidence="1 2" id="KW-0732">Signal</keyword>
<dbReference type="Proteomes" id="UP000184335">
    <property type="component" value="Unassembled WGS sequence"/>
</dbReference>
<protein>
    <submittedName>
        <fullName evidence="4">Por secretion system C-terminal sorting domain-containing protein</fullName>
    </submittedName>
</protein>
<evidence type="ECO:0000256" key="2">
    <source>
        <dbReference type="SAM" id="SignalP"/>
    </source>
</evidence>
<reference evidence="4 5" key="1">
    <citation type="submission" date="2016-11" db="EMBL/GenBank/DDBJ databases">
        <authorList>
            <person name="Jaros S."/>
            <person name="Januszkiewicz K."/>
            <person name="Wedrychowicz H."/>
        </authorList>
    </citation>
    <scope>NUCLEOTIDE SEQUENCE [LARGE SCALE GENOMIC DNA]</scope>
    <source>
        <strain evidence="4 5">DSM 25479</strain>
    </source>
</reference>
<feature type="signal peptide" evidence="2">
    <location>
        <begin position="1"/>
        <end position="24"/>
    </location>
</feature>
<gene>
    <name evidence="4" type="ORF">SAMN05443429_1024</name>
</gene>
<dbReference type="STRING" id="1118202.SAMN05443429_1024"/>
<dbReference type="RefSeq" id="WP_083541124.1">
    <property type="nucleotide sequence ID" value="NZ_FQYI01000002.1"/>
</dbReference>
<evidence type="ECO:0000313" key="5">
    <source>
        <dbReference type="Proteomes" id="UP000184335"/>
    </source>
</evidence>
<dbReference type="OrthoDB" id="1164152at2"/>
<accession>A0A1M6BHA2</accession>
<evidence type="ECO:0000259" key="3">
    <source>
        <dbReference type="Pfam" id="PF18962"/>
    </source>
</evidence>
<keyword evidence="5" id="KW-1185">Reference proteome</keyword>
<organism evidence="4 5">
    <name type="scientific">Cruoricaptor ignavus</name>
    <dbReference type="NCBI Taxonomy" id="1118202"/>
    <lineage>
        <taxon>Bacteria</taxon>
        <taxon>Pseudomonadati</taxon>
        <taxon>Bacteroidota</taxon>
        <taxon>Flavobacteriia</taxon>
        <taxon>Flavobacteriales</taxon>
        <taxon>Weeksellaceae</taxon>
        <taxon>Cruoricaptor</taxon>
    </lineage>
</organism>
<sequence>MKRKFIFSFFLLSLMITTWQSLYAYCDARIGIKNKYITNDLPYEYTLDPGFTVYQKINEKGLVVVSGALIKPFTTENVKLSIKYQDSQGNWIVGWCKTLYSYNQYNENLIAKFELPANANNSYNLKIDLSSNSNLTNWNQITWSKTVKHYKFGDYTPTKCELDENEYTILLTPKKEETLITDLAGKVTGVRDRVTSTHSWNKLSNVLMNNKLDNVIFKPKEPAQLITEGNGAKSIRIVNNGAITDTIASTPQFIYQEGSGHPLPYLYSYDDPIYIFAGKFSINGFLLKFSQWPNDSNGPGYHNFKNPNSLQSRYFNTYNTIYEKLSDIISDQEPVVFVSSLATGFRVYKQDGSFINLTGYSNYGALFFGYGNDQGGGRRGPGSENFLISNTSDITIYGMGALRNNTKTGSFEDVHSRSIEDINKEINKFINYTGIFGASTAYEDNTECSANCFSINSGANSDYAVVDWTKAPNSYIFTGKDKNGNEVDGLYIPVKKAYEMWRKGKYIQGSEIPLGTVTSEVLWEDNIGLIKSGENYKLEIIGSGENSKIKVPISKVKKGNAVVAFKVNGEIFWSWHIWVTDDPTKGAQYKSYANITRELSDGTIENIPDNEWGWMDRNLGAIGNSITGDGWNKNGGLLYQWGRKDPIPPLVTKGDGFYEVNGSLGKVLHRNAHTQTTGYVTIDSFTKYVNQSNANIVDNLKLSIKNPLSLIYVNQDGTNTQAYYNNSNGVYSDVNWFGNVDGLQTYELSKVNLWSDNSMGIVDNSNVQNYNDETSAKPYRNKSSYDPCPNGWRIPSVLVAHITNNIRIDYSPFGIKENIPYYQILVSGSNIKPGNGNMLAYLKGIKVYPQFGFDMTNVNGNNMGIFPGTGMIDRRDHTGQYSDSHETYLWTATMTMWDTSNLPWATSARALRLIPDATQIINNYKPDATNYPNVFGLYNYLPLQNFTTNRALGCRCVKDPLYIKNNYDFPTEFFIDSEKYLEGLDNPNSYIITKSTETQTVKIPISKAFSVQSNFLGNPQILNPSNFNDLKVNVLWTDNTNLISLLKIDNTASKEANISAKINPNQSGNAVVTLHNGSIKNPIYWSWHVWVTNTPINTFTYINDTPIPTDNYTNYTQYGNIMKTKIMDRNIGAVDAFPTLSTQTPNTQEKIEINNSQGLHFQWGRKDPLPVFLNIYNTTSYNIFLGTTSEDGNTTYTILNSNSYNSLYPTSYNNYKSSILPSDKIDDRISKILKYSVENPLRFLKPDNSFAPYPNSTNPVYTNGSDWLFDNEHSNLFAERWGWGTKKSVFDPCPDGWRIPETITGAVDAKVVKNSPWSLKNNKELTNSTINNTEAGYFGVSINEGWGATRGFIFNNSAYYIGNYPKGYIRGQRSVVYPNFPINHDLSLYNSKSLSGIWYANLTTGFYGRGNYLGFDRFGRMQISNNDIDPYSAMNCRCVKQEDNNSSRGPIPTLPVTFNTGMQAKSVFSKEMIVEKQKNNKFIFYPNPVKDILFINNNDKKTYYYQIYNMLGQKIHEGKFENNKTDISSLSTGIYFIRLNDSEQIIKIIKH</sequence>
<feature type="chain" id="PRO_5012432149" evidence="2">
    <location>
        <begin position="25"/>
        <end position="1551"/>
    </location>
</feature>
<dbReference type="InterPro" id="IPR026444">
    <property type="entry name" value="Secre_tail"/>
</dbReference>
<dbReference type="NCBIfam" id="TIGR04183">
    <property type="entry name" value="Por_Secre_tail"/>
    <property type="match status" value="1"/>
</dbReference>
<dbReference type="EMBL" id="FQYI01000002">
    <property type="protein sequence ID" value="SHI48102.1"/>
    <property type="molecule type" value="Genomic_DNA"/>
</dbReference>
<evidence type="ECO:0000256" key="1">
    <source>
        <dbReference type="ARBA" id="ARBA00022729"/>
    </source>
</evidence>
<evidence type="ECO:0000313" key="4">
    <source>
        <dbReference type="EMBL" id="SHI48102.1"/>
    </source>
</evidence>
<name>A0A1M6BHA2_9FLAO</name>
<proteinExistence type="predicted"/>
<feature type="domain" description="Secretion system C-terminal sorting" evidence="3">
    <location>
        <begin position="1485"/>
        <end position="1545"/>
    </location>
</feature>